<organism evidence="2 3">
    <name type="scientific">Panicum hallii var. hallii</name>
    <dbReference type="NCBI Taxonomy" id="1504633"/>
    <lineage>
        <taxon>Eukaryota</taxon>
        <taxon>Viridiplantae</taxon>
        <taxon>Streptophyta</taxon>
        <taxon>Embryophyta</taxon>
        <taxon>Tracheophyta</taxon>
        <taxon>Spermatophyta</taxon>
        <taxon>Magnoliopsida</taxon>
        <taxon>Liliopsida</taxon>
        <taxon>Poales</taxon>
        <taxon>Poaceae</taxon>
        <taxon>PACMAD clade</taxon>
        <taxon>Panicoideae</taxon>
        <taxon>Panicodae</taxon>
        <taxon>Paniceae</taxon>
        <taxon>Panicinae</taxon>
        <taxon>Panicum</taxon>
        <taxon>Panicum sect. Panicum</taxon>
    </lineage>
</organism>
<gene>
    <name evidence="2" type="ORF">GQ55_1G118500</name>
</gene>
<keyword evidence="1" id="KW-1133">Transmembrane helix</keyword>
<name>A0A2T7F4Q2_9POAL</name>
<keyword evidence="1" id="KW-0472">Membrane</keyword>
<dbReference type="AlphaFoldDB" id="A0A2T7F4Q2"/>
<keyword evidence="1" id="KW-0812">Transmembrane</keyword>
<proteinExistence type="predicted"/>
<feature type="transmembrane region" description="Helical" evidence="1">
    <location>
        <begin position="59"/>
        <end position="83"/>
    </location>
</feature>
<sequence>MHALPRPLISLKYLRHCSNLVLCNIWIDPMPTCSSVVAFTSGTWREEHAQAEIYDASKVLLILHLGIDVFPVPFMCASMYYFFRPKLLYVLNYRSFGFSEYMTPSMHLYIHPH</sequence>
<keyword evidence="3" id="KW-1185">Reference proteome</keyword>
<dbReference type="Proteomes" id="UP000244336">
    <property type="component" value="Chromosome 1"/>
</dbReference>
<accession>A0A2T7F4Q2</accession>
<reference evidence="2 3" key="1">
    <citation type="submission" date="2018-04" db="EMBL/GenBank/DDBJ databases">
        <title>WGS assembly of Panicum hallii var. hallii HAL2.</title>
        <authorList>
            <person name="Lovell J."/>
            <person name="Jenkins J."/>
            <person name="Lowry D."/>
            <person name="Mamidi S."/>
            <person name="Sreedasyam A."/>
            <person name="Weng X."/>
            <person name="Barry K."/>
            <person name="Bonette J."/>
            <person name="Campitelli B."/>
            <person name="Daum C."/>
            <person name="Gordon S."/>
            <person name="Gould B."/>
            <person name="Lipzen A."/>
            <person name="MacQueen A."/>
            <person name="Palacio-Mejia J."/>
            <person name="Plott C."/>
            <person name="Shakirov E."/>
            <person name="Shu S."/>
            <person name="Yoshinaga Y."/>
            <person name="Zane M."/>
            <person name="Rokhsar D."/>
            <person name="Grimwood J."/>
            <person name="Schmutz J."/>
            <person name="Juenger T."/>
        </authorList>
    </citation>
    <scope>NUCLEOTIDE SEQUENCE [LARGE SCALE GENOMIC DNA]</scope>
    <source>
        <strain evidence="3">cv. HAL2</strain>
    </source>
</reference>
<evidence type="ECO:0000313" key="3">
    <source>
        <dbReference type="Proteomes" id="UP000244336"/>
    </source>
</evidence>
<evidence type="ECO:0000313" key="2">
    <source>
        <dbReference type="EMBL" id="PUZ75066.1"/>
    </source>
</evidence>
<evidence type="ECO:0000256" key="1">
    <source>
        <dbReference type="SAM" id="Phobius"/>
    </source>
</evidence>
<protein>
    <submittedName>
        <fullName evidence="2">Uncharacterized protein</fullName>
    </submittedName>
</protein>
<dbReference type="EMBL" id="CM009749">
    <property type="protein sequence ID" value="PUZ75066.1"/>
    <property type="molecule type" value="Genomic_DNA"/>
</dbReference>
<dbReference type="Gramene" id="PUZ75066">
    <property type="protein sequence ID" value="PUZ75066"/>
    <property type="gene ID" value="GQ55_1G118500"/>
</dbReference>